<evidence type="ECO:0000313" key="3">
    <source>
        <dbReference type="Proteomes" id="UP000031829"/>
    </source>
</evidence>
<name>A0A0B6ATE3_PRIM2</name>
<dbReference type="AlphaFoldDB" id="A0A0B6ATE3"/>
<dbReference type="EMBL" id="CP009920">
    <property type="protein sequence ID" value="AJI23129.1"/>
    <property type="molecule type" value="Genomic_DNA"/>
</dbReference>
<dbReference type="RefSeq" id="WP_013055104.1">
    <property type="nucleotide sequence ID" value="NZ_BCVB01000013.1"/>
</dbReference>
<evidence type="ECO:0000259" key="1">
    <source>
        <dbReference type="Pfam" id="PF07179"/>
    </source>
</evidence>
<protein>
    <recommendedName>
        <fullName evidence="1">SseB protein N-terminal domain-containing protein</fullName>
    </recommendedName>
</protein>
<accession>A0A0B6ATE3</accession>
<reference evidence="2 3" key="1">
    <citation type="journal article" date="2015" name="Genome Announc.">
        <title>Complete genome sequences for 35 biothreat assay-relevant bacillus species.</title>
        <authorList>
            <person name="Johnson S.L."/>
            <person name="Daligault H.E."/>
            <person name="Davenport K.W."/>
            <person name="Jaissle J."/>
            <person name="Frey K.G."/>
            <person name="Ladner J.T."/>
            <person name="Broomall S.M."/>
            <person name="Bishop-Lilly K.A."/>
            <person name="Bruce D.C."/>
            <person name="Gibbons H.S."/>
            <person name="Coyne S.R."/>
            <person name="Lo C.C."/>
            <person name="Meincke L."/>
            <person name="Munk A.C."/>
            <person name="Koroleva G.I."/>
            <person name="Rosenzweig C.N."/>
            <person name="Palacios G.F."/>
            <person name="Redden C.L."/>
            <person name="Minogue T.D."/>
            <person name="Chain P.S."/>
        </authorList>
    </citation>
    <scope>NUCLEOTIDE SEQUENCE [LARGE SCALE GENOMIC DNA]</scope>
    <source>
        <strain evidence="3">ATCC 14581 / DSM 32 / JCM 2506 / NBRC 15308 / NCIMB 9376 / NCTC 10342 / NRRL B-14308 / VKM B-512</strain>
    </source>
</reference>
<organism evidence="2 3">
    <name type="scientific">Priestia megaterium (strain ATCC 14581 / DSM 32 / CCUG 1817 / JCM 2506 / NBRC 15308 / NCIMB 9376 / NCTC 10342 / NRRL B-14308 / VKM B-512 / Ford 19)</name>
    <name type="common">Bacillus megaterium</name>
    <dbReference type="NCBI Taxonomy" id="1348623"/>
    <lineage>
        <taxon>Bacteria</taxon>
        <taxon>Bacillati</taxon>
        <taxon>Bacillota</taxon>
        <taxon>Bacilli</taxon>
        <taxon>Bacillales</taxon>
        <taxon>Bacillaceae</taxon>
        <taxon>Priestia</taxon>
    </lineage>
</organism>
<evidence type="ECO:0000313" key="2">
    <source>
        <dbReference type="EMBL" id="AJI23129.1"/>
    </source>
</evidence>
<dbReference type="Proteomes" id="UP000031829">
    <property type="component" value="Chromosome"/>
</dbReference>
<proteinExistence type="predicted"/>
<sequence length="130" mass="15219">MKYTFNLLEKSLIEAMKDNKKIAQFYKTLMNSNLWLVVSSEHGASDILIAEHYVQTMKSAAYRYLPVFSSKYPIEQMLKDEKTVCVSFKDMLPVLNEEIAILLNPDTPLSKLFIPEEIRMLKEDQNYFKQ</sequence>
<dbReference type="KEGG" id="bmeg:BG04_2637"/>
<dbReference type="Pfam" id="PF07179">
    <property type="entry name" value="SseB"/>
    <property type="match status" value="1"/>
</dbReference>
<feature type="domain" description="SseB protein N-terminal" evidence="1">
    <location>
        <begin position="8"/>
        <end position="119"/>
    </location>
</feature>
<gene>
    <name evidence="2" type="ORF">BG04_2637</name>
</gene>
<dbReference type="GeneID" id="93640709"/>
<dbReference type="HOGENOM" id="CLU_1933812_0_0_9"/>
<dbReference type="InterPro" id="IPR009839">
    <property type="entry name" value="SseB_N"/>
</dbReference>